<dbReference type="GO" id="GO:0046872">
    <property type="term" value="F:metal ion binding"/>
    <property type="evidence" value="ECO:0007669"/>
    <property type="project" value="UniProtKB-KW"/>
</dbReference>
<comment type="similarity">
    <text evidence="1">Belongs to the archease family.</text>
</comment>
<comment type="caution">
    <text evidence="6">The sequence shown here is derived from an EMBL/GenBank/DDBJ whole genome shotgun (WGS) entry which is preliminary data.</text>
</comment>
<dbReference type="Pfam" id="PF01951">
    <property type="entry name" value="Archease"/>
    <property type="match status" value="1"/>
</dbReference>
<dbReference type="SUPFAM" id="SSF69819">
    <property type="entry name" value="MTH1598-like"/>
    <property type="match status" value="1"/>
</dbReference>
<keyword evidence="2" id="KW-0819">tRNA processing</keyword>
<evidence type="ECO:0000313" key="6">
    <source>
        <dbReference type="EMBL" id="OIR22540.1"/>
    </source>
</evidence>
<name>A0A1J5U9D0_9ARCH</name>
<reference evidence="6 7" key="1">
    <citation type="submission" date="2016-08" db="EMBL/GenBank/DDBJ databases">
        <title>New Insights into Marine Group III Euryarchaeota, from dark to light.</title>
        <authorList>
            <person name="Haro-Moreno J.M."/>
            <person name="Rodriguez-Valera F."/>
            <person name="Lopez-Garcia P."/>
            <person name="Moreira D."/>
            <person name="Martin-Cuadrado A.B."/>
        </authorList>
    </citation>
    <scope>NUCLEOTIDE SEQUENCE [LARGE SCALE GENOMIC DNA]</scope>
    <source>
        <strain evidence="6">CG-Epi2</strain>
    </source>
</reference>
<feature type="domain" description="Archease" evidence="5">
    <location>
        <begin position="4"/>
        <end position="136"/>
    </location>
</feature>
<sequence>MRKIFEHTADAGIEVKGENLSEAFDEVSLAFTEIITGGNLPNLKSFHSIDLEGIDLDNLLIRYISHLIFLFDTENFIVGSTNLQIIMDKNKKLKGKIHGEKYNEKKHGYGVEIKAISYHMLNVSEGPPSKIKLILDL</sequence>
<dbReference type="InterPro" id="IPR036820">
    <property type="entry name" value="Archease_dom_sf"/>
</dbReference>
<dbReference type="AlphaFoldDB" id="A0A1J5U9D0"/>
<evidence type="ECO:0000256" key="1">
    <source>
        <dbReference type="ARBA" id="ARBA00007963"/>
    </source>
</evidence>
<accession>A0A1J5U9D0</accession>
<dbReference type="InterPro" id="IPR023572">
    <property type="entry name" value="Archease_dom"/>
</dbReference>
<proteinExistence type="inferred from homology"/>
<evidence type="ECO:0000313" key="7">
    <source>
        <dbReference type="Proteomes" id="UP000183615"/>
    </source>
</evidence>
<evidence type="ECO:0000256" key="4">
    <source>
        <dbReference type="ARBA" id="ARBA00022837"/>
    </source>
</evidence>
<dbReference type="GO" id="GO:0008033">
    <property type="term" value="P:tRNA processing"/>
    <property type="evidence" value="ECO:0007669"/>
    <property type="project" value="UniProtKB-KW"/>
</dbReference>
<keyword evidence="3" id="KW-0479">Metal-binding</keyword>
<dbReference type="Gene3D" id="3.55.10.10">
    <property type="entry name" value="Archease domain"/>
    <property type="match status" value="1"/>
</dbReference>
<evidence type="ECO:0000256" key="2">
    <source>
        <dbReference type="ARBA" id="ARBA00022694"/>
    </source>
</evidence>
<protein>
    <recommendedName>
        <fullName evidence="5">Archease domain-containing protein</fullName>
    </recommendedName>
</protein>
<organism evidence="6 7">
    <name type="scientific">Marine Group III euryarchaeote CG-Epi2</name>
    <dbReference type="NCBI Taxonomy" id="1888996"/>
    <lineage>
        <taxon>Archaea</taxon>
        <taxon>Methanobacteriati</taxon>
        <taxon>Thermoplasmatota</taxon>
        <taxon>Thermoplasmata</taxon>
        <taxon>Candidatus Thermoprofundales</taxon>
    </lineage>
</organism>
<dbReference type="PANTHER" id="PTHR12682:SF11">
    <property type="entry name" value="PROTEIN ARCHEASE"/>
    <property type="match status" value="1"/>
</dbReference>
<gene>
    <name evidence="6" type="ORF">BET99_00720</name>
</gene>
<keyword evidence="4" id="KW-0106">Calcium</keyword>
<evidence type="ECO:0000256" key="3">
    <source>
        <dbReference type="ARBA" id="ARBA00022723"/>
    </source>
</evidence>
<evidence type="ECO:0000259" key="5">
    <source>
        <dbReference type="Pfam" id="PF01951"/>
    </source>
</evidence>
<dbReference type="EMBL" id="MIYZ01000012">
    <property type="protein sequence ID" value="OIR22540.1"/>
    <property type="molecule type" value="Genomic_DNA"/>
</dbReference>
<dbReference type="PANTHER" id="PTHR12682">
    <property type="entry name" value="ARCHEASE"/>
    <property type="match status" value="1"/>
</dbReference>
<dbReference type="InterPro" id="IPR002804">
    <property type="entry name" value="Archease"/>
</dbReference>
<dbReference type="Proteomes" id="UP000183615">
    <property type="component" value="Unassembled WGS sequence"/>
</dbReference>